<keyword evidence="8" id="KW-1185">Reference proteome</keyword>
<feature type="compositionally biased region" description="Polar residues" evidence="5">
    <location>
        <begin position="282"/>
        <end position="315"/>
    </location>
</feature>
<sequence>MGFDNECIVNIQSLAGEYFCPVCRTLVYPHEALQTQCTHLYCKPCLSYVVSSTQACPYDGYLVTEAGSKPLMESNKALAETIGKTTVHCLYHRSGCMWQGPLSECTTHCSGCAFGNSPVVCNRCGIQIVHRQVQEHAQTCNGTNTQPQGSEIAQDAVASGVAVSTDQSKLSNQAAAASQSQASNATHNLNQPATANTLTQAMLAPVAPTPEQQYYQQYQQQYPGYDPYQQAYQQYYPYQQQPAQQVQQPPLEVQAQPQPQPQSQPQHQQQVQTSMSQTQPQAQNHLVTPAQGQGQPQSQTHPQAHSQVPSNGQPQSLYSQATVLGANQNQGQVNTQQQGHPGGQLLAHGHMHPQSYSHAQPHLVQNHAQPHMQVPQYQQPHPQMHHSQPPQVQPYPQIKPQLQQPYSQAHSHFQPHPLRPLQPQSQPVNPQYHPVQSVASHPAYTSQPHQQIQNPPSQQHPMQGNPSGPLPPGQMPAQLAPLPPETRPPQPNLLSPQQRPAMHQHQQPLPPQYVQHPQAFAGQASAQLQGQSHHAGPIAQHHPQVRPQAPPQPMQQPPLGYVQPQQVNALPHSMSSQNYVGRPAMLNHGAQPQQPTQSSGSASHVKQPQFVPSQPVVNQSNMSTSNQPHVSSTQQPLGGVERKAEREAKSPSLKKSEGVDDYGASFNEVKPEAGMNNECKPEDDQRKDESFTKGVVSELHQVQGVIDDSVATQRVKEEGKDGSLDHSPVRKSSQNKAENGGVANMDSLKHGEASVNFKGEGDNGNPRGSTGRDRIQRGQIDDVSGGFPSKGAEPSSHSALSEQGKSPHALFPHGISGQQQIPAASLMLQSVSQTGRPLPQPSSHIRPLHGNLPHGPHPGEHFQSPGLNQPGPFHPEVPFGGSPGPGSASMMGGGANNFAHNSRGYGPQSSRFIRMSQGEPLGPPFSSAPLPHGPDGQVVSRHPGLMESEMYQSQRPPHFNNRRMDSHLPYNTDRGLYGQPFGVESNSMKMMRGPPPGHDLPSAPVFRDEKFRSSAGVHPDNFFIGPASHHEQSELKGNLKQLPAHLGSEDSLKFGSHLSKPMSGYGMDGPSRFFDKDPHGYSYDTASRLHPGVGGLPSGFFPPNHPNESHGGRPLHASMHDANRGRFDNNRQNPEFSGPMHGFGWHHMDRLPPSSPGNLSRPFGGPHNIDVDSRERERRPFGERFPMGPPGHMHRGEIDGPGKPRSGEPFGLRSLSGRNESGFGFFQDYSRPGNSNGLGGFSHQLPFGESFSTMSIRPHLGEPGFKSSYSRQGFQSDGGFYAGGSDSFDHLMKRKPVSMGWCRICRVDCETVEDLDMHGQTHEHQRMAMDMVISIKKNNAKKQKTSNDLSPSKEASSFRHSEIHARANMS</sequence>
<evidence type="ECO:0000256" key="1">
    <source>
        <dbReference type="ARBA" id="ARBA00022723"/>
    </source>
</evidence>
<feature type="compositionally biased region" description="Polar residues" evidence="5">
    <location>
        <begin position="590"/>
        <end position="636"/>
    </location>
</feature>
<comment type="caution">
    <text evidence="7">The sequence shown here is derived from an EMBL/GenBank/DDBJ whole genome shotgun (WGS) entry which is preliminary data.</text>
</comment>
<name>A0AAP0GKR6_9ASTR</name>
<feature type="compositionally biased region" description="Basic and acidic residues" evidence="5">
    <location>
        <begin position="770"/>
        <end position="780"/>
    </location>
</feature>
<feature type="compositionally biased region" description="Basic and acidic residues" evidence="5">
    <location>
        <begin position="679"/>
        <end position="691"/>
    </location>
</feature>
<evidence type="ECO:0000259" key="6">
    <source>
        <dbReference type="PROSITE" id="PS50089"/>
    </source>
</evidence>
<dbReference type="InterPro" id="IPR017907">
    <property type="entry name" value="Znf_RING_CS"/>
</dbReference>
<dbReference type="PANTHER" id="PTHR37393">
    <property type="entry name" value="AT-RICH INTERACTIVE DOMAIN-CONTAINING PROTEIN 1A-LIKE"/>
    <property type="match status" value="1"/>
</dbReference>
<gene>
    <name evidence="7" type="ORF">SSX86_024637</name>
</gene>
<dbReference type="InterPro" id="IPR001841">
    <property type="entry name" value="Znf_RING"/>
</dbReference>
<feature type="compositionally biased region" description="Basic and acidic residues" evidence="5">
    <location>
        <begin position="1356"/>
        <end position="1370"/>
    </location>
</feature>
<feature type="compositionally biased region" description="Polar residues" evidence="5">
    <location>
        <begin position="437"/>
        <end position="466"/>
    </location>
</feature>
<protein>
    <recommendedName>
        <fullName evidence="6">RING-type domain-containing protein</fullName>
    </recommendedName>
</protein>
<feature type="region of interest" description="Disordered" evidence="5">
    <location>
        <begin position="332"/>
        <end position="356"/>
    </location>
</feature>
<evidence type="ECO:0000313" key="8">
    <source>
        <dbReference type="Proteomes" id="UP001408789"/>
    </source>
</evidence>
<dbReference type="SUPFAM" id="SSF49599">
    <property type="entry name" value="TRAF domain-like"/>
    <property type="match status" value="1"/>
</dbReference>
<feature type="domain" description="RING-type" evidence="6">
    <location>
        <begin position="20"/>
        <end position="59"/>
    </location>
</feature>
<dbReference type="PROSITE" id="PS00518">
    <property type="entry name" value="ZF_RING_1"/>
    <property type="match status" value="1"/>
</dbReference>
<feature type="compositionally biased region" description="Polar residues" evidence="5">
    <location>
        <begin position="795"/>
        <end position="804"/>
    </location>
</feature>
<keyword evidence="2 4" id="KW-0863">Zinc-finger</keyword>
<feature type="region of interest" description="Disordered" evidence="5">
    <location>
        <begin position="832"/>
        <end position="903"/>
    </location>
</feature>
<dbReference type="PROSITE" id="PS50089">
    <property type="entry name" value="ZF_RING_2"/>
    <property type="match status" value="1"/>
</dbReference>
<dbReference type="InterPro" id="IPR013083">
    <property type="entry name" value="Znf_RING/FYVE/PHD"/>
</dbReference>
<dbReference type="EMBL" id="JBCNJP010000025">
    <property type="protein sequence ID" value="KAK9053563.1"/>
    <property type="molecule type" value="Genomic_DNA"/>
</dbReference>
<feature type="region of interest" description="Disordered" evidence="5">
    <location>
        <begin position="1339"/>
        <end position="1370"/>
    </location>
</feature>
<feature type="compositionally biased region" description="Low complexity" evidence="5">
    <location>
        <begin position="240"/>
        <end position="281"/>
    </location>
</feature>
<feature type="region of interest" description="Disordered" evidence="5">
    <location>
        <begin position="575"/>
        <end position="695"/>
    </location>
</feature>
<feature type="compositionally biased region" description="Polar residues" evidence="5">
    <location>
        <begin position="1346"/>
        <end position="1355"/>
    </location>
</feature>
<feature type="region of interest" description="Disordered" evidence="5">
    <location>
        <begin position="523"/>
        <end position="560"/>
    </location>
</feature>
<evidence type="ECO:0000256" key="4">
    <source>
        <dbReference type="PROSITE-ProRule" id="PRU00175"/>
    </source>
</evidence>
<feature type="compositionally biased region" description="Basic and acidic residues" evidence="5">
    <location>
        <begin position="1169"/>
        <end position="1182"/>
    </location>
</feature>
<dbReference type="Gene3D" id="3.30.40.10">
    <property type="entry name" value="Zinc/RING finger domain, C3HC4 (zinc finger)"/>
    <property type="match status" value="1"/>
</dbReference>
<feature type="compositionally biased region" description="Low complexity" evidence="5">
    <location>
        <begin position="523"/>
        <end position="547"/>
    </location>
</feature>
<reference evidence="7 8" key="1">
    <citation type="submission" date="2024-04" db="EMBL/GenBank/DDBJ databases">
        <title>The reference genome of an endangered Asteraceae, Deinandra increscens subsp. villosa, native to the Central Coast of California.</title>
        <authorList>
            <person name="Guilliams M."/>
            <person name="Hasenstab-Lehman K."/>
            <person name="Meyer R."/>
            <person name="Mcevoy S."/>
        </authorList>
    </citation>
    <scope>NUCLEOTIDE SEQUENCE [LARGE SCALE GENOMIC DNA]</scope>
    <source>
        <tissue evidence="7">Leaf</tissue>
    </source>
</reference>
<organism evidence="7 8">
    <name type="scientific">Deinandra increscens subsp. villosa</name>
    <dbReference type="NCBI Taxonomy" id="3103831"/>
    <lineage>
        <taxon>Eukaryota</taxon>
        <taxon>Viridiplantae</taxon>
        <taxon>Streptophyta</taxon>
        <taxon>Embryophyta</taxon>
        <taxon>Tracheophyta</taxon>
        <taxon>Spermatophyta</taxon>
        <taxon>Magnoliopsida</taxon>
        <taxon>eudicotyledons</taxon>
        <taxon>Gunneridae</taxon>
        <taxon>Pentapetalae</taxon>
        <taxon>asterids</taxon>
        <taxon>campanulids</taxon>
        <taxon>Asterales</taxon>
        <taxon>Asteraceae</taxon>
        <taxon>Asteroideae</taxon>
        <taxon>Heliantheae alliance</taxon>
        <taxon>Madieae</taxon>
        <taxon>Madiinae</taxon>
        <taxon>Deinandra</taxon>
    </lineage>
</organism>
<dbReference type="PANTHER" id="PTHR37393:SF1">
    <property type="entry name" value="AT-RICH INTERACTIVE DOMAIN-CONTAINING PROTEIN 1A-LIKE"/>
    <property type="match status" value="1"/>
</dbReference>
<evidence type="ECO:0000313" key="7">
    <source>
        <dbReference type="EMBL" id="KAK9053563.1"/>
    </source>
</evidence>
<evidence type="ECO:0000256" key="5">
    <source>
        <dbReference type="SAM" id="MobiDB-lite"/>
    </source>
</evidence>
<dbReference type="GO" id="GO:0008270">
    <property type="term" value="F:zinc ion binding"/>
    <property type="evidence" value="ECO:0007669"/>
    <property type="project" value="UniProtKB-KW"/>
</dbReference>
<keyword evidence="3" id="KW-0862">Zinc</keyword>
<dbReference type="SUPFAM" id="SSF57850">
    <property type="entry name" value="RING/U-box"/>
    <property type="match status" value="1"/>
</dbReference>
<accession>A0AAP0GKR6</accession>
<keyword evidence="1" id="KW-0479">Metal-binding</keyword>
<dbReference type="Proteomes" id="UP001408789">
    <property type="component" value="Unassembled WGS sequence"/>
</dbReference>
<feature type="region of interest" description="Disordered" evidence="5">
    <location>
        <begin position="240"/>
        <end position="315"/>
    </location>
</feature>
<feature type="compositionally biased region" description="Pro residues" evidence="5">
    <location>
        <begin position="481"/>
        <end position="491"/>
    </location>
</feature>
<evidence type="ECO:0000256" key="2">
    <source>
        <dbReference type="ARBA" id="ARBA00022771"/>
    </source>
</evidence>
<feature type="compositionally biased region" description="Basic and acidic residues" evidence="5">
    <location>
        <begin position="640"/>
        <end position="658"/>
    </location>
</feature>
<proteinExistence type="predicted"/>
<evidence type="ECO:0000256" key="3">
    <source>
        <dbReference type="ARBA" id="ARBA00022833"/>
    </source>
</evidence>
<feature type="region of interest" description="Disordered" evidence="5">
    <location>
        <begin position="716"/>
        <end position="815"/>
    </location>
</feature>
<feature type="region of interest" description="Disordered" evidence="5">
    <location>
        <begin position="376"/>
        <end position="509"/>
    </location>
</feature>
<feature type="compositionally biased region" description="Basic and acidic residues" evidence="5">
    <location>
        <begin position="1194"/>
        <end position="1206"/>
    </location>
</feature>
<feature type="compositionally biased region" description="Low complexity" evidence="5">
    <location>
        <begin position="376"/>
        <end position="390"/>
    </location>
</feature>
<feature type="compositionally biased region" description="Basic and acidic residues" evidence="5">
    <location>
        <begin position="716"/>
        <end position="728"/>
    </location>
</feature>
<feature type="region of interest" description="Disordered" evidence="5">
    <location>
        <begin position="1151"/>
        <end position="1214"/>
    </location>
</feature>
<feature type="compositionally biased region" description="Polar residues" evidence="5">
    <location>
        <begin position="400"/>
        <end position="411"/>
    </location>
</feature>